<sequence length="128" mass="13102">MMMMIRIIITSIARAILIFIIFVAVVAVGPTTAPSSSALSPALSFITVGVSSTAVAGVVLLFLVIPVFVVTFALFRSMFVTVIGVIIVAAAPPAAAAVARGVGLGDGILFFSVSSSSSFSLCFLHHSL</sequence>
<dbReference type="AlphaFoldDB" id="A0A7G2C707"/>
<evidence type="ECO:0000313" key="3">
    <source>
        <dbReference type="Proteomes" id="UP000515908"/>
    </source>
</evidence>
<evidence type="ECO:0000256" key="1">
    <source>
        <dbReference type="SAM" id="Phobius"/>
    </source>
</evidence>
<protein>
    <submittedName>
        <fullName evidence="2">Uncharacterized protein</fullName>
    </submittedName>
</protein>
<reference evidence="2 3" key="1">
    <citation type="submission" date="2020-08" db="EMBL/GenBank/DDBJ databases">
        <authorList>
            <person name="Newling K."/>
            <person name="Davey J."/>
            <person name="Forrester S."/>
        </authorList>
    </citation>
    <scope>NUCLEOTIDE SEQUENCE [LARGE SCALE GENOMIC DNA]</scope>
    <source>
        <strain evidence="3">Crithidia deanei Carvalho (ATCC PRA-265)</strain>
    </source>
</reference>
<evidence type="ECO:0000313" key="2">
    <source>
        <dbReference type="EMBL" id="CAD2214587.1"/>
    </source>
</evidence>
<accession>A0A7G2C707</accession>
<dbReference type="Proteomes" id="UP000515908">
    <property type="component" value="Chromosome 03"/>
</dbReference>
<organism evidence="2 3">
    <name type="scientific">Angomonas deanei</name>
    <dbReference type="NCBI Taxonomy" id="59799"/>
    <lineage>
        <taxon>Eukaryota</taxon>
        <taxon>Discoba</taxon>
        <taxon>Euglenozoa</taxon>
        <taxon>Kinetoplastea</taxon>
        <taxon>Metakinetoplastina</taxon>
        <taxon>Trypanosomatida</taxon>
        <taxon>Trypanosomatidae</taxon>
        <taxon>Strigomonadinae</taxon>
        <taxon>Angomonas</taxon>
    </lineage>
</organism>
<dbReference type="EMBL" id="LR877147">
    <property type="protein sequence ID" value="CAD2214587.1"/>
    <property type="molecule type" value="Genomic_DNA"/>
</dbReference>
<keyword evidence="1" id="KW-0812">Transmembrane</keyword>
<gene>
    <name evidence="2" type="ORF">ADEAN_000203800</name>
</gene>
<keyword evidence="1" id="KW-0472">Membrane</keyword>
<feature type="transmembrane region" description="Helical" evidence="1">
    <location>
        <begin position="54"/>
        <end position="75"/>
    </location>
</feature>
<proteinExistence type="predicted"/>
<feature type="transmembrane region" description="Helical" evidence="1">
    <location>
        <begin position="82"/>
        <end position="102"/>
    </location>
</feature>
<name>A0A7G2C707_9TRYP</name>
<dbReference type="VEuPathDB" id="TriTrypDB:ADEAN_000203800"/>
<keyword evidence="3" id="KW-1185">Reference proteome</keyword>
<keyword evidence="1" id="KW-1133">Transmembrane helix</keyword>